<dbReference type="Proteomes" id="UP000231409">
    <property type="component" value="Unassembled WGS sequence"/>
</dbReference>
<name>A0A2G1UQX9_9GAMM</name>
<dbReference type="EMBL" id="NTFH01000003">
    <property type="protein sequence ID" value="PHQ16911.1"/>
    <property type="molecule type" value="Genomic_DNA"/>
</dbReference>
<dbReference type="GO" id="GO:0035438">
    <property type="term" value="F:cyclic-di-GMP binding"/>
    <property type="evidence" value="ECO:0007669"/>
    <property type="project" value="InterPro"/>
</dbReference>
<reference evidence="2 3" key="1">
    <citation type="submission" date="2017-09" db="EMBL/GenBank/DDBJ databases">
        <title>The draft genome sequences of Marinobacter sp. PWS21.</title>
        <authorList>
            <person name="Cao J."/>
        </authorList>
    </citation>
    <scope>NUCLEOTIDE SEQUENCE [LARGE SCALE GENOMIC DNA]</scope>
    <source>
        <strain evidence="2 3">PWS21</strain>
    </source>
</reference>
<sequence length="114" mass="12738">MEHRQSIRTRGRLALLVYKRGLPVATGQVHDASRKGLFIATDYEDVDLNQSLEVEFQLSGQHPCQFRRLKGHVVRKSDRGLGLELEGLEINDPAVLSALMTSLNGERSLINAND</sequence>
<evidence type="ECO:0000313" key="3">
    <source>
        <dbReference type="Proteomes" id="UP000231409"/>
    </source>
</evidence>
<accession>A0A2G1UQX9</accession>
<dbReference type="InterPro" id="IPR009875">
    <property type="entry name" value="PilZ_domain"/>
</dbReference>
<protein>
    <submittedName>
        <fullName evidence="2">Pilus assembly protein PilZ</fullName>
    </submittedName>
</protein>
<evidence type="ECO:0000259" key="1">
    <source>
        <dbReference type="Pfam" id="PF07238"/>
    </source>
</evidence>
<evidence type="ECO:0000313" key="2">
    <source>
        <dbReference type="EMBL" id="PHQ16911.1"/>
    </source>
</evidence>
<dbReference type="Pfam" id="PF07238">
    <property type="entry name" value="PilZ"/>
    <property type="match status" value="1"/>
</dbReference>
<keyword evidence="3" id="KW-1185">Reference proteome</keyword>
<dbReference type="RefSeq" id="WP_099613162.1">
    <property type="nucleotide sequence ID" value="NZ_KZ319367.1"/>
</dbReference>
<proteinExistence type="predicted"/>
<feature type="domain" description="PilZ" evidence="1">
    <location>
        <begin position="4"/>
        <end position="100"/>
    </location>
</feature>
<dbReference type="SUPFAM" id="SSF141371">
    <property type="entry name" value="PilZ domain-like"/>
    <property type="match status" value="1"/>
</dbReference>
<comment type="caution">
    <text evidence="2">The sequence shown here is derived from an EMBL/GenBank/DDBJ whole genome shotgun (WGS) entry which is preliminary data.</text>
</comment>
<organism evidence="2 3">
    <name type="scientific">Marinobacter profundi</name>
    <dbReference type="NCBI Taxonomy" id="2666256"/>
    <lineage>
        <taxon>Bacteria</taxon>
        <taxon>Pseudomonadati</taxon>
        <taxon>Pseudomonadota</taxon>
        <taxon>Gammaproteobacteria</taxon>
        <taxon>Pseudomonadales</taxon>
        <taxon>Marinobacteraceae</taxon>
        <taxon>Marinobacter</taxon>
    </lineage>
</organism>
<dbReference type="AlphaFoldDB" id="A0A2G1UQX9"/>
<gene>
    <name evidence="2" type="ORF">CLH61_02805</name>
</gene>
<dbReference type="Gene3D" id="2.40.10.220">
    <property type="entry name" value="predicted glycosyltransferase like domains"/>
    <property type="match status" value="1"/>
</dbReference>